<feature type="transmembrane region" description="Helical" evidence="1">
    <location>
        <begin position="12"/>
        <end position="34"/>
    </location>
</feature>
<name>A0AAE6UIA0_EHRRU</name>
<organism evidence="2 3">
    <name type="scientific">Ehrlichia ruminantium</name>
    <name type="common">heartwater rickettsia</name>
    <name type="synonym">Cowdria ruminantium</name>
    <dbReference type="NCBI Taxonomy" id="779"/>
    <lineage>
        <taxon>Bacteria</taxon>
        <taxon>Pseudomonadati</taxon>
        <taxon>Pseudomonadota</taxon>
        <taxon>Alphaproteobacteria</taxon>
        <taxon>Rickettsiales</taxon>
        <taxon>Anaplasmataceae</taxon>
        <taxon>Ehrlichia</taxon>
    </lineage>
</organism>
<keyword evidence="1" id="KW-1133">Transmembrane helix</keyword>
<keyword evidence="1" id="KW-0812">Transmembrane</keyword>
<reference evidence="2 3" key="1">
    <citation type="submission" date="2018-10" db="EMBL/GenBank/DDBJ databases">
        <title>Propagation and draft genome sequences of three atypical Erhlichia ruminantium isolates.</title>
        <authorList>
            <person name="Liebenberg J."/>
            <person name="Steyn H."/>
            <person name="Josemans A."/>
            <person name="Zweygarth E."/>
        </authorList>
    </citation>
    <scope>NUCLEOTIDE SEQUENCE [LARGE SCALE GENOMIC DNA]</scope>
    <source>
        <strain evidence="2 3">Omatjenne</strain>
    </source>
</reference>
<protein>
    <submittedName>
        <fullName evidence="2">Uncharacterized protein</fullName>
    </submittedName>
</protein>
<dbReference type="Proteomes" id="UP000422822">
    <property type="component" value="Chromosome"/>
</dbReference>
<evidence type="ECO:0000313" key="2">
    <source>
        <dbReference type="EMBL" id="QGR03132.1"/>
    </source>
</evidence>
<dbReference type="AlphaFoldDB" id="A0AAE6UIA0"/>
<evidence type="ECO:0000256" key="1">
    <source>
        <dbReference type="SAM" id="Phobius"/>
    </source>
</evidence>
<keyword evidence="3" id="KW-1185">Reference proteome</keyword>
<gene>
    <name evidence="2" type="ORF">EDL80_00680</name>
</gene>
<accession>A0AAE6UIA0</accession>
<dbReference type="RefSeq" id="WP_158406295.1">
    <property type="nucleotide sequence ID" value="NZ_CP033454.1"/>
</dbReference>
<evidence type="ECO:0000313" key="3">
    <source>
        <dbReference type="Proteomes" id="UP000422822"/>
    </source>
</evidence>
<dbReference type="EMBL" id="CP033455">
    <property type="protein sequence ID" value="QGR03132.1"/>
    <property type="molecule type" value="Genomic_DNA"/>
</dbReference>
<sequence>MLSDFYNLLLYIITNPKLIVLSIFLLVTGGFCIIKYSKKRLSKKLQHKEKLSVNSLGNTGSTYNPKPTDRNYIPEHHTTHSTAFTIDSVSQVFESKEHGRGR</sequence>
<keyword evidence="1" id="KW-0472">Membrane</keyword>
<proteinExistence type="predicted"/>